<dbReference type="Proteomes" id="UP001056980">
    <property type="component" value="Chromosome"/>
</dbReference>
<reference evidence="2" key="1">
    <citation type="journal article" date="2022" name="Proc. Natl. Acad. Sci. U.S.A.">
        <title>Identification of the Bartonella autotransporter CFA as a protective antigen and hypervariable target of neutralizing antibodies in mice.</title>
        <authorList>
            <person name="Siewert L.K."/>
            <person name="Korotaev A."/>
            <person name="Sedzicki J."/>
            <person name="Fromm K."/>
            <person name="Pinschewer D.D."/>
            <person name="Dehio C."/>
        </authorList>
    </citation>
    <scope>NUCLEOTIDE SEQUENCE</scope>
    <source>
        <strain evidence="2">IBS296</strain>
    </source>
</reference>
<name>A0A9Q9DLV1_BARTA</name>
<feature type="transmembrane region" description="Helical" evidence="1">
    <location>
        <begin position="20"/>
        <end position="40"/>
    </location>
</feature>
<keyword evidence="1" id="KW-0472">Membrane</keyword>
<organism evidence="2 3">
    <name type="scientific">Bartonella taylorii</name>
    <dbReference type="NCBI Taxonomy" id="33046"/>
    <lineage>
        <taxon>Bacteria</taxon>
        <taxon>Pseudomonadati</taxon>
        <taxon>Pseudomonadota</taxon>
        <taxon>Alphaproteobacteria</taxon>
        <taxon>Hyphomicrobiales</taxon>
        <taxon>Bartonellaceae</taxon>
        <taxon>Bartonella</taxon>
    </lineage>
</organism>
<evidence type="ECO:0000313" key="2">
    <source>
        <dbReference type="EMBL" id="USP02123.1"/>
    </source>
</evidence>
<feature type="transmembrane region" description="Helical" evidence="1">
    <location>
        <begin position="107"/>
        <end position="125"/>
    </location>
</feature>
<protein>
    <submittedName>
        <fullName evidence="2">Uncharacterized protein</fullName>
    </submittedName>
</protein>
<dbReference type="RefSeq" id="WP_252619244.1">
    <property type="nucleotide sequence ID" value="NZ_CP083444.1"/>
</dbReference>
<gene>
    <name evidence="2" type="ORF">LAJ60_04270</name>
</gene>
<feature type="transmembrane region" description="Helical" evidence="1">
    <location>
        <begin position="137"/>
        <end position="155"/>
    </location>
</feature>
<proteinExistence type="predicted"/>
<dbReference type="EMBL" id="CP083444">
    <property type="protein sequence ID" value="USP02123.1"/>
    <property type="molecule type" value="Genomic_DNA"/>
</dbReference>
<dbReference type="InterPro" id="IPR036259">
    <property type="entry name" value="MFS_trans_sf"/>
</dbReference>
<dbReference type="AlphaFoldDB" id="A0A9Q9DLV1"/>
<dbReference type="KEGG" id="btay:LAJ60_04270"/>
<sequence length="164" mass="17915">MGIFITTTTLLSKFDRTLAPYSGIFFSIIGTSICIWQGVINKHLTISDKATFYLLCFMGDFSSFFLMGGVFTAVTTLIAYSVYESVIAPEIYYQAEKTTASLSSNVLFSYILVVSNIGQAISSWISGGIVSHFNSHIALLFGMIVGASASCLCLMQTKNKRHNP</sequence>
<evidence type="ECO:0000313" key="3">
    <source>
        <dbReference type="Proteomes" id="UP001056980"/>
    </source>
</evidence>
<accession>A0A9Q9DLV1</accession>
<dbReference type="SUPFAM" id="SSF103473">
    <property type="entry name" value="MFS general substrate transporter"/>
    <property type="match status" value="1"/>
</dbReference>
<keyword evidence="1" id="KW-1133">Transmembrane helix</keyword>
<keyword evidence="1" id="KW-0812">Transmembrane</keyword>
<evidence type="ECO:0000256" key="1">
    <source>
        <dbReference type="SAM" id="Phobius"/>
    </source>
</evidence>